<sequence>MQHRIRIITWLLAACVLGINGFQAYWLCSTYRLTTAQFDRAAHDALVATVQQQLIAGVEDLKTQGFDLIVSGTNGPRVGPRRLVYASSVTVIPKDVSHQEAVSIGRHLARITIDDWRSGTHLSLPTLTHVYRRQLGQRGLDSVAVLDTFSIRPAGPPPGQSASSAGPLARFPRPTPPVLLNPKHALYVRAHLPAPTWYLWQRLGGLLGGSVLLLVLTSGCFGLVWHTMGAQRKLAEAKNDFINNMTHELKTPLTTVSAAVETLERFGLQADPAKVQTYFHIARTELRRLSDLVDKVLTIATKEQQALVLHPEPVHPAELVQAAVRRHQLHAGKPVHFELDLAPTDVVQADRLHLAGVINNLIDNAIKYSKERVTITVRSRRTAGGWQLTVQDDGVGIASGYQAAVFDRFFRVPTGNLHPVKGFGLGLYYVRQVVERHGGRIAVRSELGRGSAFTVWLPLP</sequence>
<dbReference type="CDD" id="cd00075">
    <property type="entry name" value="HATPase"/>
    <property type="match status" value="1"/>
</dbReference>
<keyword evidence="5 9" id="KW-0418">Kinase</keyword>
<evidence type="ECO:0000259" key="8">
    <source>
        <dbReference type="PROSITE" id="PS50109"/>
    </source>
</evidence>
<dbReference type="InterPro" id="IPR036890">
    <property type="entry name" value="HATPase_C_sf"/>
</dbReference>
<dbReference type="InterPro" id="IPR036097">
    <property type="entry name" value="HisK_dim/P_sf"/>
</dbReference>
<organism evidence="9 10">
    <name type="scientific">Hymenobacter nivis</name>
    <dbReference type="NCBI Taxonomy" id="1850093"/>
    <lineage>
        <taxon>Bacteria</taxon>
        <taxon>Pseudomonadati</taxon>
        <taxon>Bacteroidota</taxon>
        <taxon>Cytophagia</taxon>
        <taxon>Cytophagales</taxon>
        <taxon>Hymenobacteraceae</taxon>
        <taxon>Hymenobacter</taxon>
    </lineage>
</organism>
<dbReference type="SUPFAM" id="SSF55874">
    <property type="entry name" value="ATPase domain of HSP90 chaperone/DNA topoisomerase II/histidine kinase"/>
    <property type="match status" value="1"/>
</dbReference>
<comment type="catalytic activity">
    <reaction evidence="1">
        <text>ATP + protein L-histidine = ADP + protein N-phospho-L-histidine.</text>
        <dbReference type="EC" id="2.7.13.3"/>
    </reaction>
</comment>
<keyword evidence="4" id="KW-0808">Transferase</keyword>
<evidence type="ECO:0000256" key="4">
    <source>
        <dbReference type="ARBA" id="ARBA00022679"/>
    </source>
</evidence>
<dbReference type="FunFam" id="3.30.565.10:FF:000006">
    <property type="entry name" value="Sensor histidine kinase WalK"/>
    <property type="match status" value="1"/>
</dbReference>
<dbReference type="SMART" id="SM00388">
    <property type="entry name" value="HisKA"/>
    <property type="match status" value="1"/>
</dbReference>
<dbReference type="AlphaFoldDB" id="A0A502GYW2"/>
<protein>
    <recommendedName>
        <fullName evidence="2">histidine kinase</fullName>
        <ecNumber evidence="2">2.7.13.3</ecNumber>
    </recommendedName>
</protein>
<keyword evidence="6" id="KW-0902">Two-component regulatory system</keyword>
<comment type="caution">
    <text evidence="9">The sequence shown here is derived from an EMBL/GenBank/DDBJ whole genome shotgun (WGS) entry which is preliminary data.</text>
</comment>
<dbReference type="PANTHER" id="PTHR43711:SF1">
    <property type="entry name" value="HISTIDINE KINASE 1"/>
    <property type="match status" value="1"/>
</dbReference>
<keyword evidence="7" id="KW-0812">Transmembrane</keyword>
<dbReference type="SUPFAM" id="SSF47384">
    <property type="entry name" value="Homodimeric domain of signal transducing histidine kinase"/>
    <property type="match status" value="1"/>
</dbReference>
<dbReference type="InterPro" id="IPR005467">
    <property type="entry name" value="His_kinase_dom"/>
</dbReference>
<dbReference type="EMBL" id="RCYZ01000004">
    <property type="protein sequence ID" value="TPG66163.1"/>
    <property type="molecule type" value="Genomic_DNA"/>
</dbReference>
<keyword evidence="7" id="KW-0472">Membrane</keyword>
<evidence type="ECO:0000256" key="3">
    <source>
        <dbReference type="ARBA" id="ARBA00022553"/>
    </source>
</evidence>
<feature type="transmembrane region" description="Helical" evidence="7">
    <location>
        <begin position="203"/>
        <end position="225"/>
    </location>
</feature>
<accession>A0A502GYW2</accession>
<evidence type="ECO:0000256" key="5">
    <source>
        <dbReference type="ARBA" id="ARBA00022777"/>
    </source>
</evidence>
<dbReference type="Pfam" id="PF02518">
    <property type="entry name" value="HATPase_c"/>
    <property type="match status" value="1"/>
</dbReference>
<gene>
    <name evidence="9" type="ORF">EAH73_12415</name>
</gene>
<dbReference type="GO" id="GO:0000155">
    <property type="term" value="F:phosphorelay sensor kinase activity"/>
    <property type="evidence" value="ECO:0007669"/>
    <property type="project" value="InterPro"/>
</dbReference>
<dbReference type="InterPro" id="IPR004358">
    <property type="entry name" value="Sig_transdc_His_kin-like_C"/>
</dbReference>
<dbReference type="PROSITE" id="PS50109">
    <property type="entry name" value="HIS_KIN"/>
    <property type="match status" value="1"/>
</dbReference>
<dbReference type="Pfam" id="PF00512">
    <property type="entry name" value="HisKA"/>
    <property type="match status" value="1"/>
</dbReference>
<name>A0A502GYW2_9BACT</name>
<evidence type="ECO:0000256" key="1">
    <source>
        <dbReference type="ARBA" id="ARBA00000085"/>
    </source>
</evidence>
<reference evidence="9 10" key="1">
    <citation type="journal article" date="2019" name="Environ. Microbiol.">
        <title>Species interactions and distinct microbial communities in high Arctic permafrost affected cryosols are associated with the CH4 and CO2 gas fluxes.</title>
        <authorList>
            <person name="Altshuler I."/>
            <person name="Hamel J."/>
            <person name="Turney S."/>
            <person name="Magnuson E."/>
            <person name="Levesque R."/>
            <person name="Greer C."/>
            <person name="Whyte L.G."/>
        </authorList>
    </citation>
    <scope>NUCLEOTIDE SEQUENCE [LARGE SCALE GENOMIC DNA]</scope>
    <source>
        <strain evidence="9 10">S9.2P</strain>
    </source>
</reference>
<dbReference type="Proteomes" id="UP000317646">
    <property type="component" value="Unassembled WGS sequence"/>
</dbReference>
<evidence type="ECO:0000256" key="2">
    <source>
        <dbReference type="ARBA" id="ARBA00012438"/>
    </source>
</evidence>
<dbReference type="Gene3D" id="3.30.565.10">
    <property type="entry name" value="Histidine kinase-like ATPase, C-terminal domain"/>
    <property type="match status" value="1"/>
</dbReference>
<keyword evidence="3" id="KW-0597">Phosphoprotein</keyword>
<dbReference type="PANTHER" id="PTHR43711">
    <property type="entry name" value="TWO-COMPONENT HISTIDINE KINASE"/>
    <property type="match status" value="1"/>
</dbReference>
<keyword evidence="7" id="KW-1133">Transmembrane helix</keyword>
<dbReference type="SMART" id="SM00387">
    <property type="entry name" value="HATPase_c"/>
    <property type="match status" value="1"/>
</dbReference>
<dbReference type="InterPro" id="IPR003594">
    <property type="entry name" value="HATPase_dom"/>
</dbReference>
<evidence type="ECO:0000313" key="10">
    <source>
        <dbReference type="Proteomes" id="UP000317646"/>
    </source>
</evidence>
<dbReference type="PRINTS" id="PR00344">
    <property type="entry name" value="BCTRLSENSOR"/>
</dbReference>
<evidence type="ECO:0000313" key="9">
    <source>
        <dbReference type="EMBL" id="TPG66163.1"/>
    </source>
</evidence>
<evidence type="ECO:0000256" key="6">
    <source>
        <dbReference type="ARBA" id="ARBA00023012"/>
    </source>
</evidence>
<dbReference type="InterPro" id="IPR003661">
    <property type="entry name" value="HisK_dim/P_dom"/>
</dbReference>
<keyword evidence="10" id="KW-1185">Reference proteome</keyword>
<feature type="domain" description="Histidine kinase" evidence="8">
    <location>
        <begin position="244"/>
        <end position="460"/>
    </location>
</feature>
<proteinExistence type="predicted"/>
<dbReference type="InterPro" id="IPR050736">
    <property type="entry name" value="Sensor_HK_Regulatory"/>
</dbReference>
<dbReference type="OrthoDB" id="1933776at2"/>
<dbReference type="EC" id="2.7.13.3" evidence="2"/>
<evidence type="ECO:0000256" key="7">
    <source>
        <dbReference type="SAM" id="Phobius"/>
    </source>
</evidence>
<dbReference type="Gene3D" id="1.10.287.130">
    <property type="match status" value="1"/>
</dbReference>
<dbReference type="RefSeq" id="WP_140466981.1">
    <property type="nucleotide sequence ID" value="NZ_RCYZ01000004.1"/>
</dbReference>
<dbReference type="CDD" id="cd00082">
    <property type="entry name" value="HisKA"/>
    <property type="match status" value="1"/>
</dbReference>